<keyword evidence="2" id="KW-1185">Reference proteome</keyword>
<sequence>MGWGGEAKTNLEVRTKLFEFCIVKLPAIVCDDGVADVEATYGIDPMTSSPHWANGQGLTMAVNGSAGSCGMLANL</sequence>
<organism evidence="1 2">
    <name type="scientific">Prunus dulcis</name>
    <name type="common">Almond</name>
    <name type="synonym">Amygdalus dulcis</name>
    <dbReference type="NCBI Taxonomy" id="3755"/>
    <lineage>
        <taxon>Eukaryota</taxon>
        <taxon>Viridiplantae</taxon>
        <taxon>Streptophyta</taxon>
        <taxon>Embryophyta</taxon>
        <taxon>Tracheophyta</taxon>
        <taxon>Spermatophyta</taxon>
        <taxon>Magnoliopsida</taxon>
        <taxon>eudicotyledons</taxon>
        <taxon>Gunneridae</taxon>
        <taxon>Pentapetalae</taxon>
        <taxon>rosids</taxon>
        <taxon>fabids</taxon>
        <taxon>Rosales</taxon>
        <taxon>Rosaceae</taxon>
        <taxon>Amygdaloideae</taxon>
        <taxon>Amygdaleae</taxon>
        <taxon>Prunus</taxon>
    </lineage>
</organism>
<dbReference type="EMBL" id="JAJFAZ020000001">
    <property type="protein sequence ID" value="KAI5356457.1"/>
    <property type="molecule type" value="Genomic_DNA"/>
</dbReference>
<comment type="caution">
    <text evidence="1">The sequence shown here is derived from an EMBL/GenBank/DDBJ whole genome shotgun (WGS) entry which is preliminary data.</text>
</comment>
<evidence type="ECO:0000313" key="2">
    <source>
        <dbReference type="Proteomes" id="UP001054821"/>
    </source>
</evidence>
<protein>
    <submittedName>
        <fullName evidence="1">Uncharacterized protein</fullName>
    </submittedName>
</protein>
<name>A0AAD4ZY83_PRUDU</name>
<dbReference type="Proteomes" id="UP001054821">
    <property type="component" value="Chromosome 1"/>
</dbReference>
<proteinExistence type="predicted"/>
<evidence type="ECO:0000313" key="1">
    <source>
        <dbReference type="EMBL" id="KAI5356457.1"/>
    </source>
</evidence>
<reference evidence="1 2" key="1">
    <citation type="journal article" date="2022" name="G3 (Bethesda)">
        <title>Whole-genome sequence and methylome profiling of the almond [Prunus dulcis (Mill.) D.A. Webb] cultivar 'Nonpareil'.</title>
        <authorList>
            <person name="D'Amico-Willman K.M."/>
            <person name="Ouma W.Z."/>
            <person name="Meulia T."/>
            <person name="Sideli G.M."/>
            <person name="Gradziel T.M."/>
            <person name="Fresnedo-Ramirez J."/>
        </authorList>
    </citation>
    <scope>NUCLEOTIDE SEQUENCE [LARGE SCALE GENOMIC DNA]</scope>
    <source>
        <strain evidence="1">Clone GOH B32 T37-40</strain>
    </source>
</reference>
<gene>
    <name evidence="1" type="ORF">L3X38_009353</name>
</gene>
<dbReference type="AlphaFoldDB" id="A0AAD4ZY83"/>
<accession>A0AAD4ZY83</accession>